<dbReference type="PANTHER" id="PTHR37835">
    <property type="entry name" value="ALPHA-CLOSTRIPAIN"/>
    <property type="match status" value="1"/>
</dbReference>
<dbReference type="InterPro" id="IPR005077">
    <property type="entry name" value="Peptidase_C11"/>
</dbReference>
<dbReference type="AlphaFoldDB" id="A0A660S6Y9"/>
<evidence type="ECO:0000313" key="1">
    <source>
        <dbReference type="EMBL" id="RKX65796.1"/>
    </source>
</evidence>
<comment type="caution">
    <text evidence="1">The sequence shown here is derived from an EMBL/GenBank/DDBJ whole genome shotgun (WGS) entry which is preliminary data.</text>
</comment>
<organism evidence="1 2">
    <name type="scientific">candidate division TA06 bacterium</name>
    <dbReference type="NCBI Taxonomy" id="2250710"/>
    <lineage>
        <taxon>Bacteria</taxon>
        <taxon>Bacteria division TA06</taxon>
    </lineage>
</organism>
<dbReference type="PANTHER" id="PTHR37835:SF1">
    <property type="entry name" value="ALPHA-CLOSTRIPAIN"/>
    <property type="match status" value="1"/>
</dbReference>
<evidence type="ECO:0000313" key="2">
    <source>
        <dbReference type="Proteomes" id="UP000282321"/>
    </source>
</evidence>
<proteinExistence type="predicted"/>
<dbReference type="EMBL" id="QNBC01000071">
    <property type="protein sequence ID" value="RKX65796.1"/>
    <property type="molecule type" value="Genomic_DNA"/>
</dbReference>
<dbReference type="Pfam" id="PF03415">
    <property type="entry name" value="Peptidase_C11"/>
    <property type="match status" value="1"/>
</dbReference>
<reference evidence="1 2" key="1">
    <citation type="submission" date="2018-06" db="EMBL/GenBank/DDBJ databases">
        <title>Extensive metabolic versatility and redundancy in microbially diverse, dynamic hydrothermal sediments.</title>
        <authorList>
            <person name="Dombrowski N."/>
            <person name="Teske A."/>
            <person name="Baker B.J."/>
        </authorList>
    </citation>
    <scope>NUCLEOTIDE SEQUENCE [LARGE SCALE GENOMIC DNA]</scope>
    <source>
        <strain evidence="1">B35_G9</strain>
    </source>
</reference>
<accession>A0A660S6Y9</accession>
<dbReference type="Proteomes" id="UP000282321">
    <property type="component" value="Unassembled WGS sequence"/>
</dbReference>
<gene>
    <name evidence="1" type="ORF">DRP44_05530</name>
</gene>
<protein>
    <submittedName>
        <fullName evidence="1">Uncharacterized protein</fullName>
    </submittedName>
</protein>
<name>A0A660S6Y9_UNCT6</name>
<sequence length="647" mass="73919">MSDCFKIGGLFAPLLFCLLFINSFVNAETVEVFISARNSLNNAGMSVKEDILSSSSDKRVIVEFIGLSFSRFYYKYGGMVDSFDISVSDAGDVEALKTFIINANRYADNEKNIIVWDHGNGWYNDIGTFAISYDSNTGHSIGIANGELRSVFDFCKTNYGIIFKTILFDACLMGEIEVADEIKDYCDYMIASPDLVPIDALDYARMINTSDYYSNLINLIHEYNSRNEKKYTVINLKEVGSFISLYKESLEKLDSIGIIGIINNVHYYPDKINNDSIQCGMNSLLNLSGNERAISMFKSMIINYSDTTDISIFLPANVDDYTSRIYEYGTTLFNRDVRWDSSLFSMYMVPDTFPPISNEDTFALIDGNNAYINIHDFYDFYSDVYFNTYNLKEYNLIKMYDFEDNDHPMASGWLRSSGESYSGDYAYYGTDADTIFLETYGHPVYMSFYVYKYGAEIKIIVYNNGAIKELLLPAIRDLKWNRYAFYDTLSIDSIKIVCKSNGGWAFIDNLKYAEFSSKEFLGRKEASTKIGLFNLKAGTYNICLQPIDSYNNRGIVSKIVNFEIYQKAKAYIWPTGGDIDRTRHISTDDSTDLMDFSVFSINGKRIAILKNLHNRTFSMPSNAKYGIYYFIAKTDCCKYRGKFAITR</sequence>